<feature type="transmembrane region" description="Helical" evidence="6">
    <location>
        <begin position="163"/>
        <end position="188"/>
    </location>
</feature>
<keyword evidence="8" id="KW-1185">Reference proteome</keyword>
<evidence type="ECO:0000256" key="4">
    <source>
        <dbReference type="ARBA" id="ARBA00022989"/>
    </source>
</evidence>
<evidence type="ECO:0000256" key="5">
    <source>
        <dbReference type="ARBA" id="ARBA00023136"/>
    </source>
</evidence>
<dbReference type="GO" id="GO:0050909">
    <property type="term" value="P:sensory perception of taste"/>
    <property type="evidence" value="ECO:0007669"/>
    <property type="project" value="InterPro"/>
</dbReference>
<keyword evidence="6" id="KW-0807">Transducer</keyword>
<dbReference type="GO" id="GO:0007165">
    <property type="term" value="P:signal transduction"/>
    <property type="evidence" value="ECO:0007669"/>
    <property type="project" value="UniProtKB-KW"/>
</dbReference>
<organism evidence="7 8">
    <name type="scientific">Cardiocondyla obscurior</name>
    <dbReference type="NCBI Taxonomy" id="286306"/>
    <lineage>
        <taxon>Eukaryota</taxon>
        <taxon>Metazoa</taxon>
        <taxon>Ecdysozoa</taxon>
        <taxon>Arthropoda</taxon>
        <taxon>Hexapoda</taxon>
        <taxon>Insecta</taxon>
        <taxon>Pterygota</taxon>
        <taxon>Neoptera</taxon>
        <taxon>Endopterygota</taxon>
        <taxon>Hymenoptera</taxon>
        <taxon>Apocrita</taxon>
        <taxon>Aculeata</taxon>
        <taxon>Formicoidea</taxon>
        <taxon>Formicidae</taxon>
        <taxon>Myrmicinae</taxon>
        <taxon>Cardiocondyla</taxon>
    </lineage>
</organism>
<feature type="transmembrane region" description="Helical" evidence="6">
    <location>
        <begin position="33"/>
        <end position="51"/>
    </location>
</feature>
<evidence type="ECO:0000313" key="7">
    <source>
        <dbReference type="EMBL" id="KAL0117543.1"/>
    </source>
</evidence>
<evidence type="ECO:0000256" key="2">
    <source>
        <dbReference type="ARBA" id="ARBA00022475"/>
    </source>
</evidence>
<dbReference type="Proteomes" id="UP001430953">
    <property type="component" value="Unassembled WGS sequence"/>
</dbReference>
<dbReference type="InterPro" id="IPR013604">
    <property type="entry name" value="7TM_chemorcpt"/>
</dbReference>
<comment type="function">
    <text evidence="6">Gustatory receptor which mediates acceptance or avoidance behavior, depending on its substrates.</text>
</comment>
<name>A0AAW2FQ34_9HYME</name>
<evidence type="ECO:0000313" key="8">
    <source>
        <dbReference type="Proteomes" id="UP001430953"/>
    </source>
</evidence>
<dbReference type="Pfam" id="PF08395">
    <property type="entry name" value="7tm_7"/>
    <property type="match status" value="1"/>
</dbReference>
<comment type="caution">
    <text evidence="7">The sequence shown here is derived from an EMBL/GenBank/DDBJ whole genome shotgun (WGS) entry which is preliminary data.</text>
</comment>
<comment type="similarity">
    <text evidence="6">Belongs to the insect chemoreceptor superfamily. Gustatory receptor (GR) family.</text>
</comment>
<feature type="transmembrane region" description="Helical" evidence="6">
    <location>
        <begin position="328"/>
        <end position="347"/>
    </location>
</feature>
<comment type="subcellular location">
    <subcellularLocation>
        <location evidence="1 6">Cell membrane</location>
        <topology evidence="1 6">Multi-pass membrane protein</topology>
    </subcellularLocation>
</comment>
<keyword evidence="4 6" id="KW-1133">Transmembrane helix</keyword>
<proteinExistence type="inferred from homology"/>
<sequence>MLENCRWFLYISRICGCHPHTINEQSTVTNFRLLSGYSLIVLVVYCVAAYCSSGFATACSKIDLGCVLQRVNRYNRSFYMIPSILFSCLRRAKFEDSLITVHKFDELLKHHRWNIANGKRNKKWKIDCIQWLAIVMISSAWFLRVVLGSLILKELGVKNQAPILISFLIQIITRTTFCFELVKFYLLYDALRRRFQHLNLYHCLYDATEYLTSYYSPQLLCWIMFMLLDVVTYIFTVLYGNIQFSSALLVCDECITILLLTLQIVAISRICHLTCNEAKLLTTTIFSTETSAVKDNDLTIETIELAIYLRLYPLRIRVYSLFDLDTRFTFSVFGIVLMYVVLIYSYID</sequence>
<keyword evidence="5 6" id="KW-0472">Membrane</keyword>
<gene>
    <name evidence="7" type="ORF">PUN28_010392</name>
</gene>
<keyword evidence="6" id="KW-0675">Receptor</keyword>
<keyword evidence="2 6" id="KW-1003">Cell membrane</keyword>
<feature type="transmembrane region" description="Helical" evidence="6">
    <location>
        <begin position="129"/>
        <end position="151"/>
    </location>
</feature>
<reference evidence="7 8" key="1">
    <citation type="submission" date="2023-03" db="EMBL/GenBank/DDBJ databases">
        <title>High recombination rates correlate with genetic variation in Cardiocondyla obscurior ants.</title>
        <authorList>
            <person name="Errbii M."/>
        </authorList>
    </citation>
    <scope>NUCLEOTIDE SEQUENCE [LARGE SCALE GENOMIC DNA]</scope>
    <source>
        <strain evidence="7">Alpha-2009</strain>
        <tissue evidence="7">Whole body</tissue>
    </source>
</reference>
<feature type="transmembrane region" description="Helical" evidence="6">
    <location>
        <begin position="219"/>
        <end position="240"/>
    </location>
</feature>
<keyword evidence="3 6" id="KW-0812">Transmembrane</keyword>
<dbReference type="EMBL" id="JADYXP020000009">
    <property type="protein sequence ID" value="KAL0117543.1"/>
    <property type="molecule type" value="Genomic_DNA"/>
</dbReference>
<evidence type="ECO:0000256" key="6">
    <source>
        <dbReference type="RuleBase" id="RU363108"/>
    </source>
</evidence>
<protein>
    <recommendedName>
        <fullName evidence="6">Gustatory receptor</fullName>
    </recommendedName>
</protein>
<dbReference type="GO" id="GO:0005886">
    <property type="term" value="C:plasma membrane"/>
    <property type="evidence" value="ECO:0007669"/>
    <property type="project" value="UniProtKB-SubCell"/>
</dbReference>
<evidence type="ECO:0000256" key="1">
    <source>
        <dbReference type="ARBA" id="ARBA00004651"/>
    </source>
</evidence>
<dbReference type="AlphaFoldDB" id="A0AAW2FQ34"/>
<accession>A0AAW2FQ34</accession>
<comment type="caution">
    <text evidence="6">Lacks conserved residue(s) required for the propagation of feature annotation.</text>
</comment>
<evidence type="ECO:0000256" key="3">
    <source>
        <dbReference type="ARBA" id="ARBA00022692"/>
    </source>
</evidence>